<dbReference type="PIRSF" id="PIRSF038147">
    <property type="entry name" value="Ser/Thr_PK_RIO1"/>
    <property type="match status" value="1"/>
</dbReference>
<evidence type="ECO:0000259" key="22">
    <source>
        <dbReference type="SMART" id="SM00090"/>
    </source>
</evidence>
<evidence type="ECO:0000256" key="20">
    <source>
        <dbReference type="PIRSR" id="PIRSR038147-3"/>
    </source>
</evidence>
<feature type="compositionally biased region" description="Basic residues" evidence="21">
    <location>
        <begin position="482"/>
        <end position="505"/>
    </location>
</feature>
<feature type="region of interest" description="Disordered" evidence="21">
    <location>
        <begin position="427"/>
        <end position="505"/>
    </location>
</feature>
<protein>
    <recommendedName>
        <fullName evidence="5 18">Serine/threonine-protein kinase RIO1</fullName>
        <ecNumber evidence="4 18">2.7.11.1</ecNumber>
    </recommendedName>
</protein>
<evidence type="ECO:0000256" key="5">
    <source>
        <dbReference type="ARBA" id="ARBA00016038"/>
    </source>
</evidence>
<dbReference type="InterPro" id="IPR017407">
    <property type="entry name" value="Ser/Thr_kinase_Rio1"/>
</dbReference>
<dbReference type="GO" id="GO:0042254">
    <property type="term" value="P:ribosome biogenesis"/>
    <property type="evidence" value="ECO:0007669"/>
    <property type="project" value="UniProtKB-KW"/>
</dbReference>
<evidence type="ECO:0000256" key="18">
    <source>
        <dbReference type="PIRNR" id="PIRNR038147"/>
    </source>
</evidence>
<dbReference type="InterPro" id="IPR018935">
    <property type="entry name" value="RIO_kinase_CS"/>
</dbReference>
<keyword evidence="6" id="KW-0963">Cytoplasm</keyword>
<dbReference type="OrthoDB" id="205248at2759"/>
<evidence type="ECO:0000313" key="23">
    <source>
        <dbReference type="EMBL" id="KAG8230324.1"/>
    </source>
</evidence>
<keyword evidence="11 18" id="KW-0547">Nucleotide-binding</keyword>
<feature type="compositionally biased region" description="Acidic residues" evidence="21">
    <location>
        <begin position="441"/>
        <end position="460"/>
    </location>
</feature>
<evidence type="ECO:0000256" key="10">
    <source>
        <dbReference type="ARBA" id="ARBA00022723"/>
    </source>
</evidence>
<evidence type="ECO:0000256" key="11">
    <source>
        <dbReference type="ARBA" id="ARBA00022741"/>
    </source>
</evidence>
<evidence type="ECO:0000256" key="3">
    <source>
        <dbReference type="ARBA" id="ARBA00009196"/>
    </source>
</evidence>
<dbReference type="Pfam" id="PF01163">
    <property type="entry name" value="RIO1"/>
    <property type="match status" value="1"/>
</dbReference>
<dbReference type="EC" id="2.7.11.1" evidence="4 18"/>
<dbReference type="GO" id="GO:0005524">
    <property type="term" value="F:ATP binding"/>
    <property type="evidence" value="ECO:0007669"/>
    <property type="project" value="UniProtKB-KW"/>
</dbReference>
<feature type="binding site" evidence="19">
    <location>
        <position position="276"/>
    </location>
    <ligand>
        <name>ATP</name>
        <dbReference type="ChEBI" id="CHEBI:30616"/>
    </ligand>
</feature>
<comment type="subcellular location">
    <subcellularLocation>
        <location evidence="2">Cytoplasm</location>
    </subcellularLocation>
</comment>
<gene>
    <name evidence="23" type="ORF">J437_LFUL000595</name>
</gene>
<dbReference type="Gene3D" id="3.30.200.20">
    <property type="entry name" value="Phosphorylase Kinase, domain 1"/>
    <property type="match status" value="1"/>
</dbReference>
<evidence type="ECO:0000256" key="13">
    <source>
        <dbReference type="ARBA" id="ARBA00022801"/>
    </source>
</evidence>
<feature type="binding site" evidence="19">
    <location>
        <position position="206"/>
    </location>
    <ligand>
        <name>ATP</name>
        <dbReference type="ChEBI" id="CHEBI:30616"/>
    </ligand>
</feature>
<keyword evidence="7" id="KW-0690">Ribosome biogenesis</keyword>
<dbReference type="InterPro" id="IPR051272">
    <property type="entry name" value="RIO-type_Ser/Thr_kinase"/>
</dbReference>
<evidence type="ECO:0000313" key="24">
    <source>
        <dbReference type="Proteomes" id="UP000792457"/>
    </source>
</evidence>
<evidence type="ECO:0000256" key="8">
    <source>
        <dbReference type="ARBA" id="ARBA00022527"/>
    </source>
</evidence>
<reference evidence="23" key="2">
    <citation type="submission" date="2017-10" db="EMBL/GenBank/DDBJ databases">
        <title>Ladona fulva Genome sequencing and assembly.</title>
        <authorList>
            <person name="Murali S."/>
            <person name="Richards S."/>
            <person name="Bandaranaike D."/>
            <person name="Bellair M."/>
            <person name="Blankenburg K."/>
            <person name="Chao H."/>
            <person name="Dinh H."/>
            <person name="Doddapaneni H."/>
            <person name="Dugan-Rocha S."/>
            <person name="Elkadiri S."/>
            <person name="Gnanaolivu R."/>
            <person name="Hernandez B."/>
            <person name="Skinner E."/>
            <person name="Javaid M."/>
            <person name="Lee S."/>
            <person name="Li M."/>
            <person name="Ming W."/>
            <person name="Munidasa M."/>
            <person name="Muniz J."/>
            <person name="Nguyen L."/>
            <person name="Hughes D."/>
            <person name="Osuji N."/>
            <person name="Pu L.-L."/>
            <person name="Puazo M."/>
            <person name="Qu C."/>
            <person name="Quiroz J."/>
            <person name="Raj R."/>
            <person name="Weissenberger G."/>
            <person name="Xin Y."/>
            <person name="Zou X."/>
            <person name="Han Y."/>
            <person name="Worley K."/>
            <person name="Muzny D."/>
            <person name="Gibbs R."/>
        </authorList>
    </citation>
    <scope>NUCLEOTIDE SEQUENCE</scope>
    <source>
        <strain evidence="23">Sampled in the wild</strain>
    </source>
</reference>
<feature type="domain" description="RIO kinase" evidence="22">
    <location>
        <begin position="148"/>
        <end position="352"/>
    </location>
</feature>
<dbReference type="InterPro" id="IPR018934">
    <property type="entry name" value="RIO_dom"/>
</dbReference>
<feature type="binding site" evidence="19">
    <location>
        <position position="278"/>
    </location>
    <ligand>
        <name>ATP</name>
        <dbReference type="ChEBI" id="CHEBI:30616"/>
    </ligand>
</feature>
<evidence type="ECO:0000256" key="21">
    <source>
        <dbReference type="SAM" id="MobiDB-lite"/>
    </source>
</evidence>
<sequence length="505" mass="57823">MDKEDNVVEGQFSDAEDSEFAADNTSLGVSKLLKIEKLSLIKVDGIENKSENYEDEDEFDEDDCQDYSDYEWEITKNGLSQVNSSRQPNSQAASRKITNYQPSDKLLGKYAHKINVNPYEVSSLSNNAKNRLLESDKRLQADRMRVKDKGDRATAEQVMDPRTRMILFKLLSRGTIMSVNGCISTGKEANVYHAQSGESEGDIAIKIYKTSILVFKDRDKYVGGEYRFRHGYCRHNPRKMVRTWAEKEMRNLVRIHSAGISCPKPILLRSHVLLMSFLGKDGWPSPRLKDVDLSTSRARETYRECVVIIWKMYNECKLVHADLSEFNLLEEFFRKKDVAVMTVRELFDFVTDPTINSNNMDECLDKLSEKASNRPIGDVESQVDEEVFMQTFIPKRMDEIVHFERDINQAKSGQGEKLVYETILGMKGDLSGPRTNPELLSESEDGSEEEGSNSDDDSSDENGSPKGKFKRKNAVKAEKAEKRKIKMKKHIKKRQEKVSCRSHKK</sequence>
<dbReference type="SUPFAM" id="SSF56112">
    <property type="entry name" value="Protein kinase-like (PK-like)"/>
    <property type="match status" value="1"/>
</dbReference>
<comment type="similarity">
    <text evidence="3 18">Belongs to the protein kinase superfamily. RIO-type Ser/Thr kinase family.</text>
</comment>
<dbReference type="GO" id="GO:0004674">
    <property type="term" value="F:protein serine/threonine kinase activity"/>
    <property type="evidence" value="ECO:0007669"/>
    <property type="project" value="UniProtKB-KW"/>
</dbReference>
<keyword evidence="24" id="KW-1185">Reference proteome</keyword>
<comment type="cofactor">
    <cofactor evidence="1 20">
        <name>Mg(2+)</name>
        <dbReference type="ChEBI" id="CHEBI:18420"/>
    </cofactor>
</comment>
<comment type="catalytic activity">
    <reaction evidence="16 18">
        <text>L-threonyl-[protein] + ATP = O-phospho-L-threonyl-[protein] + ADP + H(+)</text>
        <dbReference type="Rhea" id="RHEA:46608"/>
        <dbReference type="Rhea" id="RHEA-COMP:11060"/>
        <dbReference type="Rhea" id="RHEA-COMP:11605"/>
        <dbReference type="ChEBI" id="CHEBI:15378"/>
        <dbReference type="ChEBI" id="CHEBI:30013"/>
        <dbReference type="ChEBI" id="CHEBI:30616"/>
        <dbReference type="ChEBI" id="CHEBI:61977"/>
        <dbReference type="ChEBI" id="CHEBI:456216"/>
        <dbReference type="EC" id="2.7.11.1"/>
    </reaction>
</comment>
<dbReference type="GO" id="GO:0016787">
    <property type="term" value="F:hydrolase activity"/>
    <property type="evidence" value="ECO:0007669"/>
    <property type="project" value="UniProtKB-KW"/>
</dbReference>
<keyword evidence="13" id="KW-0378">Hydrolase</keyword>
<dbReference type="Proteomes" id="UP000792457">
    <property type="component" value="Unassembled WGS sequence"/>
</dbReference>
<dbReference type="Gene3D" id="1.10.510.10">
    <property type="entry name" value="Transferase(Phosphotransferase) domain 1"/>
    <property type="match status" value="2"/>
</dbReference>
<evidence type="ECO:0000256" key="17">
    <source>
        <dbReference type="ARBA" id="ARBA00048679"/>
    </source>
</evidence>
<accession>A0A8K0KA07</accession>
<comment type="catalytic activity">
    <reaction evidence="17 18">
        <text>L-seryl-[protein] + ATP = O-phospho-L-seryl-[protein] + ADP + H(+)</text>
        <dbReference type="Rhea" id="RHEA:17989"/>
        <dbReference type="Rhea" id="RHEA-COMP:9863"/>
        <dbReference type="Rhea" id="RHEA-COMP:11604"/>
        <dbReference type="ChEBI" id="CHEBI:15378"/>
        <dbReference type="ChEBI" id="CHEBI:29999"/>
        <dbReference type="ChEBI" id="CHEBI:30616"/>
        <dbReference type="ChEBI" id="CHEBI:83421"/>
        <dbReference type="ChEBI" id="CHEBI:456216"/>
        <dbReference type="EC" id="2.7.11.1"/>
    </reaction>
</comment>
<keyword evidence="12 18" id="KW-0418">Kinase</keyword>
<keyword evidence="15" id="KW-0460">Magnesium</keyword>
<comment type="caution">
    <text evidence="23">The sequence shown here is derived from an EMBL/GenBank/DDBJ whole genome shotgun (WGS) entry which is preliminary data.</text>
</comment>
<evidence type="ECO:0000256" key="19">
    <source>
        <dbReference type="PIRSR" id="PIRSR038147-2"/>
    </source>
</evidence>
<dbReference type="PANTHER" id="PTHR45723">
    <property type="entry name" value="SERINE/THREONINE-PROTEIN KINASE RIO1"/>
    <property type="match status" value="1"/>
</dbReference>
<reference evidence="23" key="1">
    <citation type="submission" date="2013-04" db="EMBL/GenBank/DDBJ databases">
        <authorList>
            <person name="Qu J."/>
            <person name="Murali S.C."/>
            <person name="Bandaranaike D."/>
            <person name="Bellair M."/>
            <person name="Blankenburg K."/>
            <person name="Chao H."/>
            <person name="Dinh H."/>
            <person name="Doddapaneni H."/>
            <person name="Downs B."/>
            <person name="Dugan-Rocha S."/>
            <person name="Elkadiri S."/>
            <person name="Gnanaolivu R.D."/>
            <person name="Hernandez B."/>
            <person name="Javaid M."/>
            <person name="Jayaseelan J.C."/>
            <person name="Lee S."/>
            <person name="Li M."/>
            <person name="Ming W."/>
            <person name="Munidasa M."/>
            <person name="Muniz J."/>
            <person name="Nguyen L."/>
            <person name="Ongeri F."/>
            <person name="Osuji N."/>
            <person name="Pu L.-L."/>
            <person name="Puazo M."/>
            <person name="Qu C."/>
            <person name="Quiroz J."/>
            <person name="Raj R."/>
            <person name="Weissenberger G."/>
            <person name="Xin Y."/>
            <person name="Zou X."/>
            <person name="Han Y."/>
            <person name="Richards S."/>
            <person name="Worley K."/>
            <person name="Muzny D."/>
            <person name="Gibbs R."/>
        </authorList>
    </citation>
    <scope>NUCLEOTIDE SEQUENCE</scope>
    <source>
        <strain evidence="23">Sampled in the wild</strain>
    </source>
</reference>
<keyword evidence="10" id="KW-0479">Metal-binding</keyword>
<dbReference type="AlphaFoldDB" id="A0A8K0KA07"/>
<dbReference type="InterPro" id="IPR011009">
    <property type="entry name" value="Kinase-like_dom_sf"/>
</dbReference>
<dbReference type="EMBL" id="KZ308477">
    <property type="protein sequence ID" value="KAG8230324.1"/>
    <property type="molecule type" value="Genomic_DNA"/>
</dbReference>
<dbReference type="PROSITE" id="PS01245">
    <property type="entry name" value="RIO1"/>
    <property type="match status" value="1"/>
</dbReference>
<evidence type="ECO:0000256" key="16">
    <source>
        <dbReference type="ARBA" id="ARBA00047899"/>
    </source>
</evidence>
<proteinExistence type="inferred from homology"/>
<dbReference type="FunFam" id="3.30.200.20:FF:000148">
    <property type="entry name" value="Serine/threonine-protein kinase RIO1"/>
    <property type="match status" value="1"/>
</dbReference>
<keyword evidence="14 18" id="KW-0067">ATP-binding</keyword>
<dbReference type="GO" id="GO:0005737">
    <property type="term" value="C:cytoplasm"/>
    <property type="evidence" value="ECO:0007669"/>
    <property type="project" value="UniProtKB-SubCell"/>
</dbReference>
<evidence type="ECO:0000256" key="7">
    <source>
        <dbReference type="ARBA" id="ARBA00022517"/>
    </source>
</evidence>
<keyword evidence="9 18" id="KW-0808">Transferase</keyword>
<dbReference type="SMART" id="SM00090">
    <property type="entry name" value="RIO"/>
    <property type="match status" value="1"/>
</dbReference>
<evidence type="ECO:0000256" key="15">
    <source>
        <dbReference type="ARBA" id="ARBA00022842"/>
    </source>
</evidence>
<evidence type="ECO:0000256" key="2">
    <source>
        <dbReference type="ARBA" id="ARBA00004496"/>
    </source>
</evidence>
<evidence type="ECO:0000256" key="12">
    <source>
        <dbReference type="ARBA" id="ARBA00022777"/>
    </source>
</evidence>
<evidence type="ECO:0000256" key="6">
    <source>
        <dbReference type="ARBA" id="ARBA00022490"/>
    </source>
</evidence>
<dbReference type="GO" id="GO:0046872">
    <property type="term" value="F:metal ion binding"/>
    <property type="evidence" value="ECO:0007669"/>
    <property type="project" value="UniProtKB-KW"/>
</dbReference>
<evidence type="ECO:0000256" key="9">
    <source>
        <dbReference type="ARBA" id="ARBA00022679"/>
    </source>
</evidence>
<organism evidence="23 24">
    <name type="scientific">Ladona fulva</name>
    <name type="common">Scarce chaser dragonfly</name>
    <name type="synonym">Libellula fulva</name>
    <dbReference type="NCBI Taxonomy" id="123851"/>
    <lineage>
        <taxon>Eukaryota</taxon>
        <taxon>Metazoa</taxon>
        <taxon>Ecdysozoa</taxon>
        <taxon>Arthropoda</taxon>
        <taxon>Hexapoda</taxon>
        <taxon>Insecta</taxon>
        <taxon>Pterygota</taxon>
        <taxon>Palaeoptera</taxon>
        <taxon>Odonata</taxon>
        <taxon>Epiprocta</taxon>
        <taxon>Anisoptera</taxon>
        <taxon>Libelluloidea</taxon>
        <taxon>Libellulidae</taxon>
        <taxon>Ladona</taxon>
    </lineage>
</organism>
<evidence type="ECO:0000256" key="14">
    <source>
        <dbReference type="ARBA" id="ARBA00022840"/>
    </source>
</evidence>
<feature type="binding site" evidence="20">
    <location>
        <position position="327"/>
    </location>
    <ligand>
        <name>Mg(2+)</name>
        <dbReference type="ChEBI" id="CHEBI:18420"/>
    </ligand>
</feature>
<name>A0A8K0KA07_LADFU</name>
<keyword evidence="8 18" id="KW-0723">Serine/threonine-protein kinase</keyword>
<evidence type="ECO:0000256" key="1">
    <source>
        <dbReference type="ARBA" id="ARBA00001946"/>
    </source>
</evidence>
<dbReference type="InterPro" id="IPR000687">
    <property type="entry name" value="RIO_kinase"/>
</dbReference>
<evidence type="ECO:0000256" key="4">
    <source>
        <dbReference type="ARBA" id="ARBA00012513"/>
    </source>
</evidence>